<dbReference type="Proteomes" id="UP000499080">
    <property type="component" value="Unassembled WGS sequence"/>
</dbReference>
<evidence type="ECO:0000313" key="1">
    <source>
        <dbReference type="EMBL" id="GBM62957.1"/>
    </source>
</evidence>
<protein>
    <submittedName>
        <fullName evidence="1">Uncharacterized protein</fullName>
    </submittedName>
</protein>
<dbReference type="EMBL" id="BGPR01001844">
    <property type="protein sequence ID" value="GBM62957.1"/>
    <property type="molecule type" value="Genomic_DNA"/>
</dbReference>
<reference evidence="1 2" key="1">
    <citation type="journal article" date="2019" name="Sci. Rep.">
        <title>Orb-weaving spider Araneus ventricosus genome elucidates the spidroin gene catalogue.</title>
        <authorList>
            <person name="Kono N."/>
            <person name="Nakamura H."/>
            <person name="Ohtoshi R."/>
            <person name="Moran D.A.P."/>
            <person name="Shinohara A."/>
            <person name="Yoshida Y."/>
            <person name="Fujiwara M."/>
            <person name="Mori M."/>
            <person name="Tomita M."/>
            <person name="Arakawa K."/>
        </authorList>
    </citation>
    <scope>NUCLEOTIDE SEQUENCE [LARGE SCALE GENOMIC DNA]</scope>
</reference>
<dbReference type="AlphaFoldDB" id="A0A4Y2HCD9"/>
<gene>
    <name evidence="1" type="ORF">AVEN_131134_1</name>
</gene>
<sequence>MIGKRVLQGYVWEFRGNGAIDPRSWRPFWRRNRKLLPILESQNYWNFLDIPIRGPKSGFIKMIPCDVTACREDHKSTVLGSQRVVSVDGL</sequence>
<evidence type="ECO:0000313" key="2">
    <source>
        <dbReference type="Proteomes" id="UP000499080"/>
    </source>
</evidence>
<name>A0A4Y2HCD9_ARAVE</name>
<organism evidence="1 2">
    <name type="scientific">Araneus ventricosus</name>
    <name type="common">Orbweaver spider</name>
    <name type="synonym">Epeira ventricosa</name>
    <dbReference type="NCBI Taxonomy" id="182803"/>
    <lineage>
        <taxon>Eukaryota</taxon>
        <taxon>Metazoa</taxon>
        <taxon>Ecdysozoa</taxon>
        <taxon>Arthropoda</taxon>
        <taxon>Chelicerata</taxon>
        <taxon>Arachnida</taxon>
        <taxon>Araneae</taxon>
        <taxon>Araneomorphae</taxon>
        <taxon>Entelegynae</taxon>
        <taxon>Araneoidea</taxon>
        <taxon>Araneidae</taxon>
        <taxon>Araneus</taxon>
    </lineage>
</organism>
<proteinExistence type="predicted"/>
<accession>A0A4Y2HCD9</accession>
<keyword evidence="2" id="KW-1185">Reference proteome</keyword>
<comment type="caution">
    <text evidence="1">The sequence shown here is derived from an EMBL/GenBank/DDBJ whole genome shotgun (WGS) entry which is preliminary data.</text>
</comment>